<evidence type="ECO:0000256" key="12">
    <source>
        <dbReference type="ARBA" id="ARBA00023180"/>
    </source>
</evidence>
<dbReference type="GO" id="GO:0008332">
    <property type="term" value="F:low voltage-gated calcium channel activity"/>
    <property type="evidence" value="ECO:0007669"/>
    <property type="project" value="TreeGrafter"/>
</dbReference>
<evidence type="ECO:0000256" key="2">
    <source>
        <dbReference type="ARBA" id="ARBA00022448"/>
    </source>
</evidence>
<accession>A0A6I9W482</accession>
<evidence type="ECO:0000256" key="15">
    <source>
        <dbReference type="SAM" id="MobiDB-lite"/>
    </source>
</evidence>
<dbReference type="Gene3D" id="1.20.120.350">
    <property type="entry name" value="Voltage-gated potassium channels. Chain C"/>
    <property type="match status" value="4"/>
</dbReference>
<feature type="compositionally biased region" description="Gly residues" evidence="15">
    <location>
        <begin position="2516"/>
        <end position="2529"/>
    </location>
</feature>
<name>A0A6I9W482_9HYME</name>
<dbReference type="RefSeq" id="XP_011633275.1">
    <property type="nucleotide sequence ID" value="XM_011634973.1"/>
</dbReference>
<feature type="transmembrane region" description="Helical" evidence="16">
    <location>
        <begin position="1755"/>
        <end position="1778"/>
    </location>
</feature>
<evidence type="ECO:0000313" key="18">
    <source>
        <dbReference type="Proteomes" id="UP000504615"/>
    </source>
</evidence>
<feature type="transmembrane region" description="Helical" evidence="16">
    <location>
        <begin position="1548"/>
        <end position="1571"/>
    </location>
</feature>
<feature type="compositionally biased region" description="Low complexity" evidence="15">
    <location>
        <begin position="1115"/>
        <end position="1133"/>
    </location>
</feature>
<keyword evidence="4" id="KW-0107">Calcium channel</keyword>
<feature type="compositionally biased region" description="Acidic residues" evidence="15">
    <location>
        <begin position="57"/>
        <end position="93"/>
    </location>
</feature>
<keyword evidence="18" id="KW-1185">Reference proteome</keyword>
<feature type="transmembrane region" description="Helical" evidence="16">
    <location>
        <begin position="2061"/>
        <end position="2087"/>
    </location>
</feature>
<feature type="region of interest" description="Disordered" evidence="15">
    <location>
        <begin position="515"/>
        <end position="540"/>
    </location>
</feature>
<dbReference type="InterPro" id="IPR005445">
    <property type="entry name" value="VDCC_T_a1"/>
</dbReference>
<feature type="transmembrane region" description="Helical" evidence="16">
    <location>
        <begin position="1655"/>
        <end position="1674"/>
    </location>
</feature>
<feature type="region of interest" description="Disordered" evidence="15">
    <location>
        <begin position="1"/>
        <end position="98"/>
    </location>
</feature>
<feature type="transmembrane region" description="Helical" evidence="16">
    <location>
        <begin position="1061"/>
        <end position="1085"/>
    </location>
</feature>
<dbReference type="SUPFAM" id="SSF81324">
    <property type="entry name" value="Voltage-gated potassium channels"/>
    <property type="match status" value="4"/>
</dbReference>
<keyword evidence="10" id="KW-0406">Ion transport</keyword>
<keyword evidence="12" id="KW-0325">Glycoprotein</keyword>
<feature type="transmembrane region" description="Helical" evidence="16">
    <location>
        <begin position="1843"/>
        <end position="1864"/>
    </location>
</feature>
<feature type="transmembrane region" description="Helical" evidence="16">
    <location>
        <begin position="1876"/>
        <end position="1900"/>
    </location>
</feature>
<dbReference type="FunFam" id="1.10.287.70:FF:000120">
    <property type="entry name" value="Voltage-dependent T-type calcium channel subunit alpha"/>
    <property type="match status" value="1"/>
</dbReference>
<dbReference type="GeneID" id="105424639"/>
<feature type="compositionally biased region" description="Acidic residues" evidence="15">
    <location>
        <begin position="31"/>
        <end position="46"/>
    </location>
</feature>
<feature type="compositionally biased region" description="Acidic residues" evidence="15">
    <location>
        <begin position="2135"/>
        <end position="2144"/>
    </location>
</feature>
<keyword evidence="9 16" id="KW-1133">Transmembrane helix</keyword>
<evidence type="ECO:0000256" key="4">
    <source>
        <dbReference type="ARBA" id="ARBA00022673"/>
    </source>
</evidence>
<evidence type="ECO:0000256" key="8">
    <source>
        <dbReference type="ARBA" id="ARBA00022882"/>
    </source>
</evidence>
<feature type="compositionally biased region" description="Polar residues" evidence="15">
    <location>
        <begin position="2566"/>
        <end position="2577"/>
    </location>
</feature>
<protein>
    <submittedName>
        <fullName evidence="19">Voltage-dependent T-type calcium channel subunit alpha-1G-like isoform X1</fullName>
    </submittedName>
</protein>
<feature type="compositionally biased region" description="Low complexity" evidence="15">
    <location>
        <begin position="2288"/>
        <end position="2312"/>
    </location>
</feature>
<feature type="region of interest" description="Disordered" evidence="15">
    <location>
        <begin position="2453"/>
        <end position="2472"/>
    </location>
</feature>
<dbReference type="Pfam" id="PF00520">
    <property type="entry name" value="Ion_trans"/>
    <property type="match status" value="4"/>
</dbReference>
<gene>
    <name evidence="19" type="primary">LOC105424639</name>
</gene>
<feature type="compositionally biased region" description="Basic and acidic residues" evidence="15">
    <location>
        <begin position="2374"/>
        <end position="2388"/>
    </location>
</feature>
<feature type="domain" description="Ion transport" evidence="17">
    <location>
        <begin position="843"/>
        <end position="1095"/>
    </location>
</feature>
<feature type="domain" description="Ion transport" evidence="17">
    <location>
        <begin position="1516"/>
        <end position="1788"/>
    </location>
</feature>
<evidence type="ECO:0000256" key="7">
    <source>
        <dbReference type="ARBA" id="ARBA00022837"/>
    </source>
</evidence>
<dbReference type="FunFam" id="1.20.120.350:FF:000007">
    <property type="entry name" value="Voltage-dependent T-type calcium channel subunit alpha"/>
    <property type="match status" value="1"/>
</dbReference>
<feature type="compositionally biased region" description="Polar residues" evidence="15">
    <location>
        <begin position="1316"/>
        <end position="1332"/>
    </location>
</feature>
<dbReference type="InterPro" id="IPR005821">
    <property type="entry name" value="Ion_trans_dom"/>
</dbReference>
<evidence type="ECO:0000256" key="3">
    <source>
        <dbReference type="ARBA" id="ARBA00022568"/>
    </source>
</evidence>
<dbReference type="OrthoDB" id="416585at2759"/>
<dbReference type="KEGG" id="pbar:105424639"/>
<evidence type="ECO:0000259" key="17">
    <source>
        <dbReference type="Pfam" id="PF00520"/>
    </source>
</evidence>
<evidence type="ECO:0000256" key="1">
    <source>
        <dbReference type="ARBA" id="ARBA00004141"/>
    </source>
</evidence>
<feature type="transmembrane region" description="Helical" evidence="16">
    <location>
        <begin position="1591"/>
        <end position="1610"/>
    </location>
</feature>
<feature type="region of interest" description="Disordered" evidence="15">
    <location>
        <begin position="2115"/>
        <end position="2147"/>
    </location>
</feature>
<evidence type="ECO:0000256" key="11">
    <source>
        <dbReference type="ARBA" id="ARBA00023136"/>
    </source>
</evidence>
<feature type="region of interest" description="Disordered" evidence="15">
    <location>
        <begin position="1448"/>
        <end position="1469"/>
    </location>
</feature>
<keyword evidence="6" id="KW-0677">Repeat</keyword>
<keyword evidence="2" id="KW-0813">Transport</keyword>
<proteinExistence type="predicted"/>
<evidence type="ECO:0000256" key="9">
    <source>
        <dbReference type="ARBA" id="ARBA00022989"/>
    </source>
</evidence>
<evidence type="ECO:0000256" key="13">
    <source>
        <dbReference type="ARBA" id="ARBA00023303"/>
    </source>
</evidence>
<dbReference type="GO" id="GO:0070509">
    <property type="term" value="P:calcium ion import"/>
    <property type="evidence" value="ECO:0007669"/>
    <property type="project" value="TreeGrafter"/>
</dbReference>
<feature type="compositionally biased region" description="Basic and acidic residues" evidence="15">
    <location>
        <begin position="47"/>
        <end position="56"/>
    </location>
</feature>
<dbReference type="PANTHER" id="PTHR10037:SF230">
    <property type="entry name" value="CA[2+]-CHANNEL PROTEIN ALPHA[[1]] SUBUNIT T, ISOFORM F"/>
    <property type="match status" value="1"/>
</dbReference>
<feature type="region of interest" description="Disordered" evidence="15">
    <location>
        <begin position="2194"/>
        <end position="2225"/>
    </location>
</feature>
<dbReference type="GO" id="GO:0086010">
    <property type="term" value="P:membrane depolarization during action potential"/>
    <property type="evidence" value="ECO:0007669"/>
    <property type="project" value="TreeGrafter"/>
</dbReference>
<dbReference type="PANTHER" id="PTHR10037">
    <property type="entry name" value="VOLTAGE-GATED CATION CHANNEL CALCIUM AND SODIUM"/>
    <property type="match status" value="1"/>
</dbReference>
<feature type="region of interest" description="Disordered" evidence="15">
    <location>
        <begin position="1301"/>
        <end position="1375"/>
    </location>
</feature>
<feature type="transmembrane region" description="Helical" evidence="16">
    <location>
        <begin position="1976"/>
        <end position="1996"/>
    </location>
</feature>
<dbReference type="GO" id="GO:0005248">
    <property type="term" value="F:voltage-gated sodium channel activity"/>
    <property type="evidence" value="ECO:0007669"/>
    <property type="project" value="TreeGrafter"/>
</dbReference>
<feature type="compositionally biased region" description="Low complexity" evidence="15">
    <location>
        <begin position="2334"/>
        <end position="2364"/>
    </location>
</feature>
<keyword evidence="7" id="KW-0106">Calcium</keyword>
<feature type="region of interest" description="Disordered" evidence="15">
    <location>
        <begin position="1273"/>
        <end position="1292"/>
    </location>
</feature>
<feature type="region of interest" description="Disordered" evidence="15">
    <location>
        <begin position="2541"/>
        <end position="2607"/>
    </location>
</feature>
<feature type="compositionally biased region" description="Polar residues" evidence="15">
    <location>
        <begin position="1134"/>
        <end position="1145"/>
    </location>
</feature>
<keyword evidence="13" id="KW-0407">Ion channel</keyword>
<feature type="compositionally biased region" description="Basic and acidic residues" evidence="15">
    <location>
        <begin position="1094"/>
        <end position="1109"/>
    </location>
</feature>
<dbReference type="CTD" id="31550"/>
<dbReference type="FunFam" id="1.10.287.70:FF:000018">
    <property type="entry name" value="Voltage-dependent T-type calcium channel subunit alpha"/>
    <property type="match status" value="1"/>
</dbReference>
<dbReference type="InterPro" id="IPR027359">
    <property type="entry name" value="Volt_channel_dom_sf"/>
</dbReference>
<keyword evidence="3" id="KW-0109">Calcium transport</keyword>
<dbReference type="Gene3D" id="1.10.287.70">
    <property type="match status" value="4"/>
</dbReference>
<evidence type="ECO:0000256" key="16">
    <source>
        <dbReference type="SAM" id="Phobius"/>
    </source>
</evidence>
<feature type="compositionally biased region" description="Polar residues" evidence="15">
    <location>
        <begin position="1460"/>
        <end position="1469"/>
    </location>
</feature>
<reference evidence="19" key="1">
    <citation type="submission" date="2025-08" db="UniProtKB">
        <authorList>
            <consortium name="RefSeq"/>
        </authorList>
    </citation>
    <scope>IDENTIFICATION</scope>
</reference>
<feature type="compositionally biased region" description="Basic residues" evidence="15">
    <location>
        <begin position="2208"/>
        <end position="2225"/>
    </location>
</feature>
<dbReference type="FunFam" id="1.10.287.70:FF:000125">
    <property type="entry name" value="Voltage-dependent T-type calcium channel subunit alpha"/>
    <property type="match status" value="1"/>
</dbReference>
<dbReference type="FunFam" id="1.20.120.350:FF:000009">
    <property type="entry name" value="Voltage-dependent T-type calcium channel subunit alpha"/>
    <property type="match status" value="1"/>
</dbReference>
<feature type="compositionally biased region" description="Low complexity" evidence="15">
    <location>
        <begin position="1274"/>
        <end position="1285"/>
    </location>
</feature>
<feature type="domain" description="Ion transport" evidence="17">
    <location>
        <begin position="124"/>
        <end position="446"/>
    </location>
</feature>
<comment type="catalytic activity">
    <reaction evidence="14">
        <text>Ca(2+)(in) = Ca(2+)(out)</text>
        <dbReference type="Rhea" id="RHEA:29671"/>
        <dbReference type="ChEBI" id="CHEBI:29108"/>
    </reaction>
</comment>
<feature type="compositionally biased region" description="Low complexity" evidence="15">
    <location>
        <begin position="1357"/>
        <end position="1372"/>
    </location>
</feature>
<feature type="compositionally biased region" description="Polar residues" evidence="15">
    <location>
        <begin position="2595"/>
        <end position="2607"/>
    </location>
</feature>
<feature type="transmembrane region" description="Helical" evidence="16">
    <location>
        <begin position="414"/>
        <end position="439"/>
    </location>
</feature>
<feature type="region of interest" description="Disordered" evidence="15">
    <location>
        <begin position="596"/>
        <end position="616"/>
    </location>
</feature>
<dbReference type="FunFam" id="1.20.120.350:FF:000008">
    <property type="entry name" value="Voltage-dependent T-type calcium channel subunit alpha"/>
    <property type="match status" value="1"/>
</dbReference>
<feature type="region of interest" description="Disordered" evidence="15">
    <location>
        <begin position="1094"/>
        <end position="1146"/>
    </location>
</feature>
<feature type="transmembrane region" description="Helical" evidence="16">
    <location>
        <begin position="167"/>
        <end position="189"/>
    </location>
</feature>
<feature type="transmembrane region" description="Helical" evidence="16">
    <location>
        <begin position="972"/>
        <end position="994"/>
    </location>
</feature>
<evidence type="ECO:0000256" key="10">
    <source>
        <dbReference type="ARBA" id="ARBA00023065"/>
    </source>
</evidence>
<evidence type="ECO:0000256" key="14">
    <source>
        <dbReference type="ARBA" id="ARBA00036634"/>
    </source>
</evidence>
<dbReference type="Proteomes" id="UP000504615">
    <property type="component" value="Unplaced"/>
</dbReference>
<keyword evidence="8" id="KW-0851">Voltage-gated channel</keyword>
<dbReference type="GO" id="GO:0001518">
    <property type="term" value="C:voltage-gated sodium channel complex"/>
    <property type="evidence" value="ECO:0007669"/>
    <property type="project" value="TreeGrafter"/>
</dbReference>
<dbReference type="GO" id="GO:0043005">
    <property type="term" value="C:neuron projection"/>
    <property type="evidence" value="ECO:0007669"/>
    <property type="project" value="TreeGrafter"/>
</dbReference>
<evidence type="ECO:0000256" key="6">
    <source>
        <dbReference type="ARBA" id="ARBA00022737"/>
    </source>
</evidence>
<keyword evidence="5 16" id="KW-0812">Transmembrane</keyword>
<feature type="region of interest" description="Disordered" evidence="15">
    <location>
        <begin position="2277"/>
        <end position="2426"/>
    </location>
</feature>
<feature type="domain" description="Ion transport" evidence="17">
    <location>
        <begin position="1841"/>
        <end position="2096"/>
    </location>
</feature>
<organism evidence="18 19">
    <name type="scientific">Pogonomyrmex barbatus</name>
    <name type="common">red harvester ant</name>
    <dbReference type="NCBI Taxonomy" id="144034"/>
    <lineage>
        <taxon>Eukaryota</taxon>
        <taxon>Metazoa</taxon>
        <taxon>Ecdysozoa</taxon>
        <taxon>Arthropoda</taxon>
        <taxon>Hexapoda</taxon>
        <taxon>Insecta</taxon>
        <taxon>Pterygota</taxon>
        <taxon>Neoptera</taxon>
        <taxon>Endopterygota</taxon>
        <taxon>Hymenoptera</taxon>
        <taxon>Apocrita</taxon>
        <taxon>Aculeata</taxon>
        <taxon>Formicoidea</taxon>
        <taxon>Formicidae</taxon>
        <taxon>Myrmicinae</taxon>
        <taxon>Pogonomyrmex</taxon>
    </lineage>
</organism>
<feature type="transmembrane region" description="Helical" evidence="16">
    <location>
        <begin position="376"/>
        <end position="394"/>
    </location>
</feature>
<keyword evidence="11 16" id="KW-0472">Membrane</keyword>
<dbReference type="InterPro" id="IPR043203">
    <property type="entry name" value="VGCC_Ca_Na"/>
</dbReference>
<comment type="subcellular location">
    <subcellularLocation>
        <location evidence="1">Membrane</location>
        <topology evidence="1">Multi-pass membrane protein</topology>
    </subcellularLocation>
</comment>
<dbReference type="GO" id="GO:0005891">
    <property type="term" value="C:voltage-gated calcium channel complex"/>
    <property type="evidence" value="ECO:0007669"/>
    <property type="project" value="InterPro"/>
</dbReference>
<feature type="region of interest" description="Disordered" evidence="15">
    <location>
        <begin position="2504"/>
        <end position="2529"/>
    </location>
</feature>
<feature type="compositionally biased region" description="Acidic residues" evidence="15">
    <location>
        <begin position="2115"/>
        <end position="2127"/>
    </location>
</feature>
<evidence type="ECO:0000313" key="19">
    <source>
        <dbReference type="RefSeq" id="XP_011633275.1"/>
    </source>
</evidence>
<evidence type="ECO:0000256" key="5">
    <source>
        <dbReference type="ARBA" id="ARBA00022692"/>
    </source>
</evidence>
<feature type="compositionally biased region" description="Polar residues" evidence="15">
    <location>
        <begin position="515"/>
        <end position="529"/>
    </location>
</feature>
<dbReference type="PRINTS" id="PR01629">
    <property type="entry name" value="TVDCCALPHA1"/>
</dbReference>
<dbReference type="FunFam" id="1.20.120.350:FF:000012">
    <property type="entry name" value="Voltage-dependent T-type calcium channel subunit alpha"/>
    <property type="match status" value="1"/>
</dbReference>
<sequence length="2607" mass="292012">MSLHYPQGYRYRSASKAVSGVGVGEQSSDSDVAELSDLEDDEDEDGVRESAVRRAVEEEDDEDHENDVDDDDEEDDDEDDEDDDDEDEEEEGEGLPYPGFIPIALRYLDQTTRPRNWCLALITNPWFERVSMMVILLNCITLGMYQPCVDDQCVTNRCKILQMFDDIIFAFFSLEMTIKMVAMGIYGKGTYLADSWNRLDFFIVAAGALEYCLNVENMNLSAIRTIRVLRPLRAINRIPSMRILVMLLLDTLPMLGNVLLLCFFVFFIFGIVGVQLWEGILRQRCFLKALPNVKYPDDLEKYFEYQGQDYICSRPDDSGMHSCSNLPPLKFGNVVCNNTAVPNSNITFISNDTCVNWNYYYTECKGQGNNPFQGTISFDNIGLAWVAIFLVISLEGWTDIMYYVQDAHSFWDWIYFVLLIVIGSFFMINLCLVVIATQFSETKKREMERMRLERARYHSTSTLASSTNTSEPTTCYAEIVKYIAHLWRRGKRRLMKRYRLWLYRRQQKREQNLLKEQQNQAFRSNTTAVGPNRVPGDRRLHHGRCPRLLAALEYAEQQQQQQQQVVSGHGGSVADFAAITSPTQSMVAIAAPTTVGNSVGGSGNSDTAPRASPELSEAEASTNMCHRLSVHRTSSASCNGSDNVVGNAAETNSTLLSPPCTHYRRRSSVMFSDVVLLHGSNNVGNALQPGMTVTPGERNVCSSEKMTQTGDGNVWSSPLSDHAQMQVELGGNEAMTCQELLALSGALSAALPTGQLALDSFLNSLTKGITDRHITLEKRTQWLTSDVDNCSCCCELQGGEQWPDENEKWQKSSRPKRFLRRAGNCCICTLRCIRRWIKKLVEHKYFQQGILLAILINTLSMGIEYHNQPEQLTVAVEISNIVFSAIFAVEMLLKVIAEGPFGYISNGFNVFDGIVVILSVVELCQAVVEERGGSSGLSVLRTFRLLRILKLVRFLPNLRRQLFVMLRTMDNVAVFFSLLVLFIFIFSILGMYLFGGKFCMWADRSRPCTCAEVVSRHPLCRCDRKHFNDIVWALVTVFQILTQEDWNVVLFNGMQKTSHWAALYFVALMTFGNYVLFNLLVAILVEGFSSERNERREREQREMAKRLAAKEAGMGSEDGSSRVSGSHSISDSDTYTQDQKNSWQSAEELRKYKDNREKQNSAWKQRIDEPKCNIQKESKMMGVAGQPPIITHTAATPQDSPNTTLDVGYRDLNCRAVYPAAALSIESIDRSGSQCSIPSGLLKLPDVSNKIPTNNLIAGQFPRRISLVTAVVNPSARDSSSSPPRVQRGYSWRLSRPSLRRKRWSQSDDEHAGHTTVLNNGRSTFVGSNPTFNGGYLHGSIRNDTQRDAPNNRTTVLTSNNRSLSPNNSLESHGPWSIRRYTVTPNQMRWIGELSRRNSLRGYENVQTSTRKTLPLDEMLAPSSTPRTINNLSMETGPLPRIKRLHEQEEERPRMGGEQTPPSNSHGSASSVERIKKIFMFFEPKGCLQERDNYSLYLFPPNNRFRILCQWLVDQKWFDNVVLLFIGLNCITLAMERPNIPPDSRERIFLSTANYIFTGVFAIEMFIKVVATSMLYGPDAYFTSGWNIMDGSLVIISIIDLSMSLLSSSSPRIFGILRVFRLLRSLRPLRVINRAPGLKLVVQTLLSSLRPIGNIVLICCTFFVIFGILGVQLFKGAFYYCEGPDIKNVRNKTDCLADKRNVWLNRKYNFDDLGKALMSLFVLSSRDGWVNIMYTGLDAVGVDQQPIENYSEWRLLYFIAFILLVGFFVLNMFVGVVVENFHRCREEQEKEERVRRAAKRALQMEKKRRSEWPPGQLEMHEPPYYTHYSKSRLFVHNVVTSKYFDLAIAAVIGLNVVTMAMEFYMMPKALTYALKIFNYFFTAVFILESFMKLVALGIQLYLKDKWNQLDVGIVILSVVGIVLEEVESKIIPINPTIIRVMRVLRIARVLKLLKMAKGIRALLDTVMQALPQVGNLGLLFFLLFFIFAALGVELFGRLECNDQMPCQGLGEHAHFSNFGMAFLTLFRVATGDNWNGIMKDTLRDDCDDAADCVKNCCVSTIIAPIFFVIFVLMAQFVLVNVVVAVLMKHLEESHKQMEDELDMETQLERELAAEQEELLEEEEEDDIAMNSRIDGDEDDDDEDKERESMVVNEKIHIARPGLAKVRSLPANFIYNPPRERNIDDASISISLDEKRRSSYYRSSSSRPSKFKSKRRQTFHSSHHQRRSLLPMHFEVAEVFEKPVSNLSVPRIIPQRSYATASQDISRVQSSQKLQAITSETRENKSLLTVSKPPTSPSIVTSIGSSSTLSVPPKLTSDRYLMPTPEIYPSKATMSRRTSSDTQSPSQSDTSASAGAGTSSSRTLSIANGYAGGKARLEEPKPRIDEKRRPAMTMAAAPQEDLDVQSVINERRPSKLKTQDATGASTTTSIASDQYSAMIRGEGYSHIYVTTEDRSDEVPSPCGNASESTGTGSLSVAGSLSAVASISVAVSAGGAGSISNGAASLSGNGNDSDSRTGGSGSNVGVHIGEGGAIGSDVRIYVDDTDSASSSNGQRRGGRLRDDETPDASITGSSTTTMRNGGRGSGGTDESKETPSERPSSTGRSLDPS</sequence>
<feature type="transmembrane region" description="Helical" evidence="16">
    <location>
        <begin position="258"/>
        <end position="277"/>
    </location>
</feature>